<proteinExistence type="predicted"/>
<reference evidence="2 3" key="1">
    <citation type="submission" date="2019-04" db="EMBL/GenBank/DDBJ databases">
        <authorList>
            <person name="Patino-Navarrete R."/>
            <person name="Patino Navarrete R."/>
        </authorList>
    </citation>
    <scope>NUCLEOTIDE SEQUENCE [LARGE SCALE GENOMIC DNA]</scope>
    <source>
        <strain evidence="2">Bacillus thuringiensis strain AR23</strain>
    </source>
</reference>
<evidence type="ECO:0000256" key="1">
    <source>
        <dbReference type="SAM" id="MobiDB-lite"/>
    </source>
</evidence>
<organism evidence="2 3">
    <name type="scientific">Bacillus thuringiensis subsp. israelensis</name>
    <dbReference type="NCBI Taxonomy" id="1430"/>
    <lineage>
        <taxon>Bacteria</taxon>
        <taxon>Bacillati</taxon>
        <taxon>Bacillota</taxon>
        <taxon>Bacilli</taxon>
        <taxon>Bacillales</taxon>
        <taxon>Bacillaceae</taxon>
        <taxon>Bacillus</taxon>
        <taxon>Bacillus cereus group</taxon>
    </lineage>
</organism>
<accession>A0AAX3HY46</accession>
<name>A0AAX3HY46_BACTI</name>
<dbReference type="RefSeq" id="WP_000051345.1">
    <property type="nucleotide sequence ID" value="NZ_CAAKHA010000028.1"/>
</dbReference>
<feature type="compositionally biased region" description="Polar residues" evidence="1">
    <location>
        <begin position="34"/>
        <end position="48"/>
    </location>
</feature>
<protein>
    <submittedName>
        <fullName evidence="2">Uncharacterized protein</fullName>
    </submittedName>
</protein>
<evidence type="ECO:0000313" key="3">
    <source>
        <dbReference type="Proteomes" id="UP000508034"/>
    </source>
</evidence>
<gene>
    <name evidence="2" type="ORF">BTAR23_AR23_05957</name>
</gene>
<sequence>MSLETNIILSLLDVQLWIAHHRDNSHIQVKKQKLNSSPYSNKYASVNK</sequence>
<dbReference type="Proteomes" id="UP000508034">
    <property type="component" value="Unassembled WGS sequence"/>
</dbReference>
<evidence type="ECO:0000313" key="2">
    <source>
        <dbReference type="EMBL" id="VIJ07861.1"/>
    </source>
</evidence>
<feature type="region of interest" description="Disordered" evidence="1">
    <location>
        <begin position="27"/>
        <end position="48"/>
    </location>
</feature>
<comment type="caution">
    <text evidence="2">The sequence shown here is derived from an EMBL/GenBank/DDBJ whole genome shotgun (WGS) entry which is preliminary data.</text>
</comment>
<dbReference type="EMBL" id="CAAKHA010000028">
    <property type="protein sequence ID" value="VIJ07861.1"/>
    <property type="molecule type" value="Genomic_DNA"/>
</dbReference>
<dbReference type="AlphaFoldDB" id="A0AAX3HY46"/>